<dbReference type="EMBL" id="JAAEDM010000023">
    <property type="protein sequence ID" value="MBR0671652.1"/>
    <property type="molecule type" value="Genomic_DNA"/>
</dbReference>
<dbReference type="PANTHER" id="PTHR43884:SF12">
    <property type="entry name" value="ISOVALERYL-COA DEHYDROGENASE, MITOCHONDRIAL-RELATED"/>
    <property type="match status" value="1"/>
</dbReference>
<keyword evidence="4 6" id="KW-0274">FAD</keyword>
<evidence type="ECO:0000313" key="11">
    <source>
        <dbReference type="Proteomes" id="UP001138751"/>
    </source>
</evidence>
<sequence length="378" mass="41254">MDFTFTPEQEALRETVRRFAETELAPLVREADDNEVFPKHLFRRFGELGLIGVRYPAEDGGAGFDKVSDCILREEMSRVCQAFSSSWSGHSHLGIWPIWKAGTEAQKQRFFIPGLAGEKIAGFALSEPDGGSDIRAMRTRAEKVDGGWRLKGSKLYITNAPIADFLTLAARTKPEMTPDAVSLFLVELPNPGITIHRLKKEGIRGSDTGLLYIEDAFVPDDCLLGARTGTYPLLIESLVENRVGVAANALGMAQGALEAALDYAKTRLVRGKPIGQFQAIAHKLADMAAEIEAARWLVYYGAWRVDQGTLDAATAAKVKLVASECAVRVSEAAIRIHGGAGLMRDYPVGRIHRDSLVYVIGEGTSEIQRNLIARGLGL</sequence>
<dbReference type="Gene3D" id="1.10.540.10">
    <property type="entry name" value="Acyl-CoA dehydrogenase/oxidase, N-terminal domain"/>
    <property type="match status" value="1"/>
</dbReference>
<reference evidence="10" key="2">
    <citation type="journal article" date="2021" name="Syst. Appl. Microbiol.">
        <title>Roseomonas hellenica sp. nov., isolated from roots of wild-growing Alkanna tinctoria.</title>
        <authorList>
            <person name="Rat A."/>
            <person name="Naranjo H.D."/>
            <person name="Lebbe L."/>
            <person name="Cnockaert M."/>
            <person name="Krigas N."/>
            <person name="Grigoriadou K."/>
            <person name="Maloupa E."/>
            <person name="Willems A."/>
        </authorList>
    </citation>
    <scope>NUCLEOTIDE SEQUENCE</scope>
    <source>
        <strain evidence="10">LMG 31231</strain>
    </source>
</reference>
<dbReference type="FunFam" id="1.10.540.10:FF:000002">
    <property type="entry name" value="Acyl-CoA dehydrogenase FadE19"/>
    <property type="match status" value="1"/>
</dbReference>
<keyword evidence="5 6" id="KW-0560">Oxidoreductase</keyword>
<keyword evidence="3 6" id="KW-0285">Flavoprotein</keyword>
<evidence type="ECO:0000259" key="8">
    <source>
        <dbReference type="Pfam" id="PF02770"/>
    </source>
</evidence>
<dbReference type="SUPFAM" id="SSF47203">
    <property type="entry name" value="Acyl-CoA dehydrogenase C-terminal domain-like"/>
    <property type="match status" value="1"/>
</dbReference>
<proteinExistence type="inferred from homology"/>
<dbReference type="InterPro" id="IPR009100">
    <property type="entry name" value="AcylCoA_DH/oxidase_NM_dom_sf"/>
</dbReference>
<gene>
    <name evidence="10" type="ORF">GXW76_10760</name>
</gene>
<feature type="domain" description="Acyl-CoA dehydrogenase/oxidase N-terminal" evidence="9">
    <location>
        <begin position="6"/>
        <end position="117"/>
    </location>
</feature>
<evidence type="ECO:0000256" key="5">
    <source>
        <dbReference type="ARBA" id="ARBA00023002"/>
    </source>
</evidence>
<dbReference type="Gene3D" id="1.20.140.10">
    <property type="entry name" value="Butyryl-CoA Dehydrogenase, subunit A, domain 3"/>
    <property type="match status" value="1"/>
</dbReference>
<evidence type="ECO:0000256" key="2">
    <source>
        <dbReference type="ARBA" id="ARBA00009347"/>
    </source>
</evidence>
<dbReference type="Pfam" id="PF02771">
    <property type="entry name" value="Acyl-CoA_dh_N"/>
    <property type="match status" value="1"/>
</dbReference>
<dbReference type="PROSITE" id="PS00072">
    <property type="entry name" value="ACYL_COA_DH_1"/>
    <property type="match status" value="1"/>
</dbReference>
<dbReference type="InterPro" id="IPR009075">
    <property type="entry name" value="AcylCo_DH/oxidase_C"/>
</dbReference>
<dbReference type="InterPro" id="IPR006091">
    <property type="entry name" value="Acyl-CoA_Oxase/DH_mid-dom"/>
</dbReference>
<dbReference type="Gene3D" id="2.40.110.10">
    <property type="entry name" value="Butyryl-CoA Dehydrogenase, subunit A, domain 2"/>
    <property type="match status" value="1"/>
</dbReference>
<dbReference type="FunFam" id="1.20.140.10:FF:000001">
    <property type="entry name" value="Acyl-CoA dehydrogenase"/>
    <property type="match status" value="1"/>
</dbReference>
<evidence type="ECO:0000259" key="7">
    <source>
        <dbReference type="Pfam" id="PF00441"/>
    </source>
</evidence>
<reference evidence="10" key="1">
    <citation type="submission" date="2020-01" db="EMBL/GenBank/DDBJ databases">
        <authorList>
            <person name="Rat A."/>
        </authorList>
    </citation>
    <scope>NUCLEOTIDE SEQUENCE</scope>
    <source>
        <strain evidence="10">LMG 31231</strain>
    </source>
</reference>
<protein>
    <submittedName>
        <fullName evidence="10">Acyl-CoA dehydrogenase</fullName>
    </submittedName>
</protein>
<dbReference type="InterPro" id="IPR036250">
    <property type="entry name" value="AcylCo_DH-like_C"/>
</dbReference>
<comment type="caution">
    <text evidence="10">The sequence shown here is derived from an EMBL/GenBank/DDBJ whole genome shotgun (WGS) entry which is preliminary data.</text>
</comment>
<dbReference type="GO" id="GO:0003995">
    <property type="term" value="F:acyl-CoA dehydrogenase activity"/>
    <property type="evidence" value="ECO:0007669"/>
    <property type="project" value="InterPro"/>
</dbReference>
<dbReference type="InterPro" id="IPR037069">
    <property type="entry name" value="AcylCoA_DH/ox_N_sf"/>
</dbReference>
<dbReference type="InterPro" id="IPR013786">
    <property type="entry name" value="AcylCoA_DH/ox_N"/>
</dbReference>
<evidence type="ECO:0000313" key="10">
    <source>
        <dbReference type="EMBL" id="MBR0671652.1"/>
    </source>
</evidence>
<dbReference type="Proteomes" id="UP001138751">
    <property type="component" value="Unassembled WGS sequence"/>
</dbReference>
<dbReference type="PANTHER" id="PTHR43884">
    <property type="entry name" value="ACYL-COA DEHYDROGENASE"/>
    <property type="match status" value="1"/>
</dbReference>
<dbReference type="AlphaFoldDB" id="A0A9X9WWX3"/>
<keyword evidence="11" id="KW-1185">Reference proteome</keyword>
<evidence type="ECO:0000256" key="1">
    <source>
        <dbReference type="ARBA" id="ARBA00001974"/>
    </source>
</evidence>
<feature type="domain" description="Acyl-CoA oxidase/dehydrogenase middle" evidence="8">
    <location>
        <begin position="122"/>
        <end position="215"/>
    </location>
</feature>
<dbReference type="Pfam" id="PF02770">
    <property type="entry name" value="Acyl-CoA_dh_M"/>
    <property type="match status" value="1"/>
</dbReference>
<accession>A0A9X9WWX3</accession>
<dbReference type="InterPro" id="IPR046373">
    <property type="entry name" value="Acyl-CoA_Oxase/DH_mid-dom_sf"/>
</dbReference>
<dbReference type="RefSeq" id="WP_211862029.1">
    <property type="nucleotide sequence ID" value="NZ_JAAEDM010000023.1"/>
</dbReference>
<dbReference type="GO" id="GO:0050660">
    <property type="term" value="F:flavin adenine dinucleotide binding"/>
    <property type="evidence" value="ECO:0007669"/>
    <property type="project" value="InterPro"/>
</dbReference>
<evidence type="ECO:0000256" key="6">
    <source>
        <dbReference type="RuleBase" id="RU362125"/>
    </source>
</evidence>
<evidence type="ECO:0000256" key="4">
    <source>
        <dbReference type="ARBA" id="ARBA00022827"/>
    </source>
</evidence>
<organism evidence="10 11">
    <name type="scientific">Neoroseomonas soli</name>
    <dbReference type="NCBI Taxonomy" id="1081025"/>
    <lineage>
        <taxon>Bacteria</taxon>
        <taxon>Pseudomonadati</taxon>
        <taxon>Pseudomonadota</taxon>
        <taxon>Alphaproteobacteria</taxon>
        <taxon>Acetobacterales</taxon>
        <taxon>Acetobacteraceae</taxon>
        <taxon>Neoroseomonas</taxon>
    </lineage>
</organism>
<evidence type="ECO:0000256" key="3">
    <source>
        <dbReference type="ARBA" id="ARBA00022630"/>
    </source>
</evidence>
<dbReference type="SUPFAM" id="SSF56645">
    <property type="entry name" value="Acyl-CoA dehydrogenase NM domain-like"/>
    <property type="match status" value="1"/>
</dbReference>
<dbReference type="InterPro" id="IPR006089">
    <property type="entry name" value="Acyl-CoA_DH_CS"/>
</dbReference>
<name>A0A9X9WWX3_9PROT</name>
<evidence type="ECO:0000259" key="9">
    <source>
        <dbReference type="Pfam" id="PF02771"/>
    </source>
</evidence>
<comment type="similarity">
    <text evidence="2 6">Belongs to the acyl-CoA dehydrogenase family.</text>
</comment>
<comment type="cofactor">
    <cofactor evidence="1 6">
        <name>FAD</name>
        <dbReference type="ChEBI" id="CHEBI:57692"/>
    </cofactor>
</comment>
<dbReference type="Pfam" id="PF00441">
    <property type="entry name" value="Acyl-CoA_dh_1"/>
    <property type="match status" value="1"/>
</dbReference>
<feature type="domain" description="Acyl-CoA dehydrogenase/oxidase C-terminal" evidence="7">
    <location>
        <begin position="234"/>
        <end position="376"/>
    </location>
</feature>